<dbReference type="eggNOG" id="COG1266">
    <property type="taxonomic scope" value="Bacteria"/>
</dbReference>
<dbReference type="KEGG" id="toc:Toce_0676"/>
<feature type="transmembrane region" description="Helical" evidence="1">
    <location>
        <begin position="6"/>
        <end position="23"/>
    </location>
</feature>
<feature type="transmembrane region" description="Helical" evidence="1">
    <location>
        <begin position="59"/>
        <end position="76"/>
    </location>
</feature>
<dbReference type="Pfam" id="PF02517">
    <property type="entry name" value="Rce1-like"/>
    <property type="match status" value="1"/>
</dbReference>
<proteinExistence type="predicted"/>
<evidence type="ECO:0000313" key="3">
    <source>
        <dbReference type="EMBL" id="ADL07447.1"/>
    </source>
</evidence>
<dbReference type="GO" id="GO:0080120">
    <property type="term" value="P:CAAX-box protein maturation"/>
    <property type="evidence" value="ECO:0007669"/>
    <property type="project" value="UniProtKB-ARBA"/>
</dbReference>
<dbReference type="Proteomes" id="UP000000272">
    <property type="component" value="Chromosome"/>
</dbReference>
<name>D9S220_THEOJ</name>
<dbReference type="PANTHER" id="PTHR43592:SF15">
    <property type="entry name" value="CAAX AMINO TERMINAL PROTEASE FAMILY PROTEIN"/>
    <property type="match status" value="1"/>
</dbReference>
<keyword evidence="1" id="KW-0472">Membrane</keyword>
<keyword evidence="4" id="KW-1185">Reference proteome</keyword>
<feature type="transmembrane region" description="Helical" evidence="1">
    <location>
        <begin position="97"/>
        <end position="117"/>
    </location>
</feature>
<evidence type="ECO:0000259" key="2">
    <source>
        <dbReference type="Pfam" id="PF02517"/>
    </source>
</evidence>
<organism evidence="3 4">
    <name type="scientific">Thermosediminibacter oceani (strain ATCC BAA-1034 / DSM 16646 / JW/IW-1228P)</name>
    <dbReference type="NCBI Taxonomy" id="555079"/>
    <lineage>
        <taxon>Bacteria</taxon>
        <taxon>Bacillati</taxon>
        <taxon>Bacillota</taxon>
        <taxon>Clostridia</taxon>
        <taxon>Thermosediminibacterales</taxon>
        <taxon>Thermosediminibacteraceae</taxon>
        <taxon>Thermosediminibacter</taxon>
    </lineage>
</organism>
<dbReference type="EMBL" id="CP002131">
    <property type="protein sequence ID" value="ADL07447.1"/>
    <property type="molecule type" value="Genomic_DNA"/>
</dbReference>
<gene>
    <name evidence="3" type="ordered locus">Toce_0676</name>
</gene>
<dbReference type="PANTHER" id="PTHR43592">
    <property type="entry name" value="CAAX AMINO TERMINAL PROTEASE"/>
    <property type="match status" value="1"/>
</dbReference>
<accession>D9S220</accession>
<dbReference type="STRING" id="555079.Toce_0676"/>
<evidence type="ECO:0000313" key="4">
    <source>
        <dbReference type="Proteomes" id="UP000000272"/>
    </source>
</evidence>
<keyword evidence="1" id="KW-0812">Transmembrane</keyword>
<feature type="transmembrane region" description="Helical" evidence="1">
    <location>
        <begin position="35"/>
        <end position="53"/>
    </location>
</feature>
<keyword evidence="1" id="KW-1133">Transmembrane helix</keyword>
<protein>
    <submittedName>
        <fullName evidence="3">Abortive infection protein</fullName>
    </submittedName>
</protein>
<dbReference type="GO" id="GO:0004175">
    <property type="term" value="F:endopeptidase activity"/>
    <property type="evidence" value="ECO:0007669"/>
    <property type="project" value="UniProtKB-ARBA"/>
</dbReference>
<dbReference type="InterPro" id="IPR003675">
    <property type="entry name" value="Rce1/LyrA-like_dom"/>
</dbReference>
<sequence length="169" mass="19408">MNAITVTILITIPIILIYLLMGYKLREMGFNRGYWKLTFVLMALSVLLGIYEGFKISDYKLLIAVYLIHIFINGLPEELFYRGFLLPRLEVILKNSLNALVISSIIFSASHVPSMVIQYNYSLWHALLDVFSFEQPTGLIWGYLYLRTRSVIPGMLWHASVGILGKIFL</sequence>
<feature type="domain" description="CAAX prenyl protease 2/Lysostaphin resistance protein A-like" evidence="2">
    <location>
        <begin position="62"/>
        <end position="161"/>
    </location>
</feature>
<evidence type="ECO:0000256" key="1">
    <source>
        <dbReference type="SAM" id="Phobius"/>
    </source>
</evidence>
<reference evidence="3 4" key="1">
    <citation type="journal article" date="2010" name="Stand. Genomic Sci.">
        <title>Complete genome sequence of Thermosediminibacter oceani type strain (JW/IW-1228P).</title>
        <authorList>
            <person name="Pitluck S."/>
            <person name="Yasawong M."/>
            <person name="Munk C."/>
            <person name="Nolan M."/>
            <person name="Lapidus A."/>
            <person name="Lucas S."/>
            <person name="Glavina Del Rio T."/>
            <person name="Tice H."/>
            <person name="Cheng J.F."/>
            <person name="Bruce D."/>
            <person name="Detter C."/>
            <person name="Tapia R."/>
            <person name="Han C."/>
            <person name="Goodwin L."/>
            <person name="Liolios K."/>
            <person name="Ivanova N."/>
            <person name="Mavromatis K."/>
            <person name="Mikhailova N."/>
            <person name="Pati A."/>
            <person name="Chen A."/>
            <person name="Palaniappan K."/>
            <person name="Land M."/>
            <person name="Hauser L."/>
            <person name="Chang Y.J."/>
            <person name="Jeffries C.D."/>
            <person name="Rohde M."/>
            <person name="Spring S."/>
            <person name="Sikorski J."/>
            <person name="Goker M."/>
            <person name="Woyke T."/>
            <person name="Bristow J."/>
            <person name="Eisen J.A."/>
            <person name="Markowitz V."/>
            <person name="Hugenholtz P."/>
            <person name="Kyrpides N.C."/>
            <person name="Klenk H.P."/>
        </authorList>
    </citation>
    <scope>NUCLEOTIDE SEQUENCE [LARGE SCALE GENOMIC DNA]</scope>
    <source>
        <strain evidence="4">ATCC BAA-1034 / DSM 16646 / JW/IW-1228P</strain>
    </source>
</reference>
<dbReference type="AlphaFoldDB" id="D9S220"/>
<dbReference type="HOGENOM" id="CLU_1577758_0_0_9"/>